<dbReference type="AlphaFoldDB" id="A0A8J2TPA2"/>
<feature type="transmembrane region" description="Helical" evidence="1">
    <location>
        <begin position="438"/>
        <end position="459"/>
    </location>
</feature>
<evidence type="ECO:0000313" key="3">
    <source>
        <dbReference type="Proteomes" id="UP000602050"/>
    </source>
</evidence>
<evidence type="ECO:0000256" key="1">
    <source>
        <dbReference type="SAM" id="Phobius"/>
    </source>
</evidence>
<feature type="transmembrane region" description="Helical" evidence="1">
    <location>
        <begin position="84"/>
        <end position="105"/>
    </location>
</feature>
<name>A0A8J2TPA2_9BACI</name>
<dbReference type="Proteomes" id="UP000602050">
    <property type="component" value="Unassembled WGS sequence"/>
</dbReference>
<feature type="transmembrane region" description="Helical" evidence="1">
    <location>
        <begin position="302"/>
        <end position="321"/>
    </location>
</feature>
<organism evidence="2 3">
    <name type="scientific">Compostibacillus humi</name>
    <dbReference type="NCBI Taxonomy" id="1245525"/>
    <lineage>
        <taxon>Bacteria</taxon>
        <taxon>Bacillati</taxon>
        <taxon>Bacillota</taxon>
        <taxon>Bacilli</taxon>
        <taxon>Bacillales</taxon>
        <taxon>Bacillaceae</taxon>
        <taxon>Compostibacillus</taxon>
    </lineage>
</organism>
<feature type="transmembrane region" description="Helical" evidence="1">
    <location>
        <begin position="243"/>
        <end position="263"/>
    </location>
</feature>
<feature type="transmembrane region" description="Helical" evidence="1">
    <location>
        <begin position="466"/>
        <end position="488"/>
    </location>
</feature>
<accession>A0A8J2TPA2</accession>
<feature type="transmembrane region" description="Helical" evidence="1">
    <location>
        <begin position="508"/>
        <end position="529"/>
    </location>
</feature>
<feature type="transmembrane region" description="Helical" evidence="1">
    <location>
        <begin position="395"/>
        <end position="418"/>
    </location>
</feature>
<keyword evidence="1" id="KW-0812">Transmembrane</keyword>
<reference evidence="2" key="1">
    <citation type="journal article" date="2014" name="Int. J. Syst. Evol. Microbiol.">
        <title>Complete genome sequence of Corynebacterium casei LMG S-19264T (=DSM 44701T), isolated from a smear-ripened cheese.</title>
        <authorList>
            <consortium name="US DOE Joint Genome Institute (JGI-PGF)"/>
            <person name="Walter F."/>
            <person name="Albersmeier A."/>
            <person name="Kalinowski J."/>
            <person name="Ruckert C."/>
        </authorList>
    </citation>
    <scope>NUCLEOTIDE SEQUENCE</scope>
    <source>
        <strain evidence="2">CGMCC 1.12360</strain>
    </source>
</reference>
<feature type="transmembrane region" description="Helical" evidence="1">
    <location>
        <begin position="168"/>
        <end position="188"/>
    </location>
</feature>
<proteinExistence type="predicted"/>
<keyword evidence="3" id="KW-1185">Reference proteome</keyword>
<feature type="transmembrane region" description="Helical" evidence="1">
    <location>
        <begin position="126"/>
        <end position="156"/>
    </location>
</feature>
<feature type="transmembrane region" description="Helical" evidence="1">
    <location>
        <begin position="349"/>
        <end position="370"/>
    </location>
</feature>
<dbReference type="RefSeq" id="WP_188392753.1">
    <property type="nucleotide sequence ID" value="NZ_BMEV01000053.1"/>
</dbReference>
<sequence length="536" mass="58738">MKKELFKGTLSLIKFQFRQQRIKLFLWLFGLILVTLSVAASYPSIYKTEADKQGFALTMDNPAMTAMLGPGYELEDYLDSVGAIFAQEMLLFTIIAVIIMNILLVSKSTRSDEEDGRIELVRSLSIGRLAYVSAAMTVVLTVNFILTIAIGAGLALLNVEGMGPESSFLYGSILGATGLMFGGLSMLFAQLSETSRGTTMFSFGILIVAYLIRAIGDVSNETISFISPLGWSVRTNVFIEDHWWPVVVNLITAIAIILIALYLQAIRDLGSGLIPARKGRYDATRILQTPLGFAWRLTRTNIISWGIGIFLLGASFGAILGDLETYYGDMELIQEFLKDAPGYTMTEQFVALLLAIMSLFSVVPAVMTVLKLKGEETKNRTEILYSRALSRGEMLGSYAALSIAVTVLMQILLVIGLWSASLSVMEEPLSFSTTLESALVYLPAMWAVVGLAILLLGLVPKVASFVWLYVVFCFVVLYLGGILDFPDWVNQLSVFFHIPQIPVEDMDVPSLAVLSGLAVCIVVIGFIGYRKRDLAG</sequence>
<feature type="transmembrane region" description="Helical" evidence="1">
    <location>
        <begin position="200"/>
        <end position="216"/>
    </location>
</feature>
<keyword evidence="1" id="KW-1133">Transmembrane helix</keyword>
<protein>
    <submittedName>
        <fullName evidence="2">ABC transporter permease</fullName>
    </submittedName>
</protein>
<comment type="caution">
    <text evidence="2">The sequence shown here is derived from an EMBL/GenBank/DDBJ whole genome shotgun (WGS) entry which is preliminary data.</text>
</comment>
<reference evidence="2" key="2">
    <citation type="submission" date="2020-09" db="EMBL/GenBank/DDBJ databases">
        <authorList>
            <person name="Sun Q."/>
            <person name="Zhou Y."/>
        </authorList>
    </citation>
    <scope>NUCLEOTIDE SEQUENCE</scope>
    <source>
        <strain evidence="2">CGMCC 1.12360</strain>
    </source>
</reference>
<keyword evidence="1" id="KW-0472">Membrane</keyword>
<evidence type="ECO:0000313" key="2">
    <source>
        <dbReference type="EMBL" id="GFZ83456.1"/>
    </source>
</evidence>
<dbReference type="EMBL" id="BMEV01000053">
    <property type="protein sequence ID" value="GFZ83456.1"/>
    <property type="molecule type" value="Genomic_DNA"/>
</dbReference>
<gene>
    <name evidence="2" type="ORF">GCM10010978_25010</name>
</gene>